<name>A0A9W6EWI3_9FLAO</name>
<evidence type="ECO:0000313" key="3">
    <source>
        <dbReference type="Proteomes" id="UP001143545"/>
    </source>
</evidence>
<evidence type="ECO:0000313" key="2">
    <source>
        <dbReference type="EMBL" id="GLB53018.1"/>
    </source>
</evidence>
<feature type="transmembrane region" description="Helical" evidence="1">
    <location>
        <begin position="147"/>
        <end position="165"/>
    </location>
</feature>
<accession>A0A9W6EWI3</accession>
<sequence>MENMEVLRLKLEKLTNSKLIDVVKNYRQYGYEEILRETALTILEQRGITRNDLHLAGNLQNSTYQNADTLYTSFKINSKGAFISYILAFVCKLTARFTMPFSEQLTTIFVIAAIVFTITYLLFFIRSFMQQRQFYKVLGNSIGPEGALLYLVIGMPFYFFMYFYFRKQMKQKIKEIR</sequence>
<keyword evidence="3" id="KW-1185">Reference proteome</keyword>
<proteinExistence type="predicted"/>
<gene>
    <name evidence="2" type="ORF">NBRC110019_20580</name>
</gene>
<evidence type="ECO:0000256" key="1">
    <source>
        <dbReference type="SAM" id="Phobius"/>
    </source>
</evidence>
<keyword evidence="1" id="KW-0812">Transmembrane</keyword>
<feature type="transmembrane region" description="Helical" evidence="1">
    <location>
        <begin position="105"/>
        <end position="127"/>
    </location>
</feature>
<organism evidence="2 3">
    <name type="scientific">Neptunitalea chrysea</name>
    <dbReference type="NCBI Taxonomy" id="1647581"/>
    <lineage>
        <taxon>Bacteria</taxon>
        <taxon>Pseudomonadati</taxon>
        <taxon>Bacteroidota</taxon>
        <taxon>Flavobacteriia</taxon>
        <taxon>Flavobacteriales</taxon>
        <taxon>Flavobacteriaceae</taxon>
        <taxon>Neptunitalea</taxon>
    </lineage>
</organism>
<dbReference type="Proteomes" id="UP001143545">
    <property type="component" value="Unassembled WGS sequence"/>
</dbReference>
<comment type="caution">
    <text evidence="2">The sequence shown here is derived from an EMBL/GenBank/DDBJ whole genome shotgun (WGS) entry which is preliminary data.</text>
</comment>
<reference evidence="2" key="1">
    <citation type="submission" date="2022-07" db="EMBL/GenBank/DDBJ databases">
        <title>Taxonomy of Novel Oxalotrophic and Methylotrophic Bacteria.</title>
        <authorList>
            <person name="Sahin N."/>
            <person name="Tani A."/>
        </authorList>
    </citation>
    <scope>NUCLEOTIDE SEQUENCE</scope>
    <source>
        <strain evidence="2">AM327</strain>
    </source>
</reference>
<dbReference type="EMBL" id="BRVP01000013">
    <property type="protein sequence ID" value="GLB53018.1"/>
    <property type="molecule type" value="Genomic_DNA"/>
</dbReference>
<protein>
    <submittedName>
        <fullName evidence="2">Uncharacterized protein</fullName>
    </submittedName>
</protein>
<keyword evidence="1" id="KW-0472">Membrane</keyword>
<keyword evidence="1" id="KW-1133">Transmembrane helix</keyword>
<dbReference type="AlphaFoldDB" id="A0A9W6EWI3"/>
<dbReference type="RefSeq" id="WP_281754651.1">
    <property type="nucleotide sequence ID" value="NZ_BRVP01000013.1"/>
</dbReference>